<evidence type="ECO:0000313" key="5">
    <source>
        <dbReference type="Proteomes" id="UP000199287"/>
    </source>
</evidence>
<dbReference type="PANTHER" id="PTHR30535:SF34">
    <property type="entry name" value="MOLYBDATE-BINDING PROTEIN MOLA"/>
    <property type="match status" value="1"/>
</dbReference>
<feature type="region of interest" description="Disordered" evidence="2">
    <location>
        <begin position="26"/>
        <end position="55"/>
    </location>
</feature>
<evidence type="ECO:0000256" key="1">
    <source>
        <dbReference type="ARBA" id="ARBA00008814"/>
    </source>
</evidence>
<accession>A0A1I3GEK7</accession>
<dbReference type="PANTHER" id="PTHR30535">
    <property type="entry name" value="VITAMIN B12-BINDING PROTEIN"/>
    <property type="match status" value="1"/>
</dbReference>
<dbReference type="Pfam" id="PF01497">
    <property type="entry name" value="Peripla_BP_2"/>
    <property type="match status" value="1"/>
</dbReference>
<keyword evidence="5" id="KW-1185">Reference proteome</keyword>
<dbReference type="STRING" id="69895.SAMN05192551_1094"/>
<evidence type="ECO:0000256" key="2">
    <source>
        <dbReference type="SAM" id="MobiDB-lite"/>
    </source>
</evidence>
<dbReference type="AlphaFoldDB" id="A0A1I3GEK7"/>
<proteinExistence type="inferred from homology"/>
<gene>
    <name evidence="4" type="ORF">SAMN05192551_1094</name>
</gene>
<feature type="domain" description="Fe/B12 periplasmic-binding" evidence="3">
    <location>
        <begin position="74"/>
        <end position="348"/>
    </location>
</feature>
<dbReference type="PROSITE" id="PS50983">
    <property type="entry name" value="FE_B12_PBP"/>
    <property type="match status" value="1"/>
</dbReference>
<dbReference type="Gene3D" id="3.40.50.1980">
    <property type="entry name" value="Nitrogenase molybdenum iron protein domain"/>
    <property type="match status" value="2"/>
</dbReference>
<dbReference type="GO" id="GO:0071281">
    <property type="term" value="P:cellular response to iron ion"/>
    <property type="evidence" value="ECO:0007669"/>
    <property type="project" value="TreeGrafter"/>
</dbReference>
<evidence type="ECO:0000313" key="4">
    <source>
        <dbReference type="EMBL" id="SFI21601.1"/>
    </source>
</evidence>
<organism evidence="4 5">
    <name type="scientific">Tindallia magadiensis</name>
    <dbReference type="NCBI Taxonomy" id="69895"/>
    <lineage>
        <taxon>Bacteria</taxon>
        <taxon>Bacillati</taxon>
        <taxon>Bacillota</taxon>
        <taxon>Clostridia</taxon>
        <taxon>Peptostreptococcales</taxon>
        <taxon>Tindalliaceae</taxon>
        <taxon>Tindallia</taxon>
    </lineage>
</organism>
<name>A0A1I3GEK7_9FIRM</name>
<dbReference type="InterPro" id="IPR050902">
    <property type="entry name" value="ABC_Transporter_SBP"/>
</dbReference>
<dbReference type="RefSeq" id="WP_093373150.1">
    <property type="nucleotide sequence ID" value="NZ_FOQA01000009.1"/>
</dbReference>
<dbReference type="EMBL" id="FOQA01000009">
    <property type="protein sequence ID" value="SFI21601.1"/>
    <property type="molecule type" value="Genomic_DNA"/>
</dbReference>
<dbReference type="InterPro" id="IPR002491">
    <property type="entry name" value="ABC_transptr_periplasmic_BD"/>
</dbReference>
<sequence length="391" mass="43833">MKKRGITIFLILMALVLITGCGSTGSNSENQAGTESISQSEQAEEASNEKEETSGRIIIDQLGREVEIPEEIHRVVTDRILPFPSVYFLATGRDEDIVGMHPASKSAYEHSMLSVLAPGMQAAETGFASGEEINIEELLMLDPDLVFIRAESGMEELYAEAGIRTVAIGTTGIADGDVMKTINSWIEILGEIYDLEDRAQEIIEYGLQVEAEITEKVEGLEEKPRAMMLFNHIDGQPVVSGSNFFGNYWLTTTGAIDVAEDDVNGRSPVEMEQIYTWNPEIIYITNFTELQPEDFYQNKIEGQDWSQIEAVKNERVYKIPMGIYRWFPPSGDAPLMLQWLAQHNHPEIFDYVIEEEIRNYYAAYYDYELSEEEISVILNPVREGAGGAGGR</sequence>
<dbReference type="SUPFAM" id="SSF53807">
    <property type="entry name" value="Helical backbone' metal receptor"/>
    <property type="match status" value="1"/>
</dbReference>
<dbReference type="PROSITE" id="PS51257">
    <property type="entry name" value="PROKAR_LIPOPROTEIN"/>
    <property type="match status" value="1"/>
</dbReference>
<reference evidence="5" key="1">
    <citation type="submission" date="2016-10" db="EMBL/GenBank/DDBJ databases">
        <authorList>
            <person name="Varghese N."/>
            <person name="Submissions S."/>
        </authorList>
    </citation>
    <scope>NUCLEOTIDE SEQUENCE [LARGE SCALE GENOMIC DNA]</scope>
    <source>
        <strain evidence="5">Z-7934</strain>
    </source>
</reference>
<evidence type="ECO:0000259" key="3">
    <source>
        <dbReference type="PROSITE" id="PS50983"/>
    </source>
</evidence>
<dbReference type="OrthoDB" id="9787830at2"/>
<protein>
    <submittedName>
        <fullName evidence="4">Iron complex transport system substrate-binding protein</fullName>
    </submittedName>
</protein>
<dbReference type="Proteomes" id="UP000199287">
    <property type="component" value="Unassembled WGS sequence"/>
</dbReference>
<dbReference type="Gene3D" id="1.20.58.2180">
    <property type="match status" value="1"/>
</dbReference>
<comment type="similarity">
    <text evidence="1">Belongs to the bacterial solute-binding protein 8 family.</text>
</comment>